<dbReference type="PANTHER" id="PTHR43047:SF72">
    <property type="entry name" value="OSMOSENSING HISTIDINE PROTEIN KINASE SLN1"/>
    <property type="match status" value="1"/>
</dbReference>
<evidence type="ECO:0000256" key="3">
    <source>
        <dbReference type="ARBA" id="ARBA00022553"/>
    </source>
</evidence>
<evidence type="ECO:0000256" key="5">
    <source>
        <dbReference type="ARBA" id="ARBA00022777"/>
    </source>
</evidence>
<dbReference type="FunFam" id="1.10.287.130:FF:000001">
    <property type="entry name" value="Two-component sensor histidine kinase"/>
    <property type="match status" value="1"/>
</dbReference>
<feature type="domain" description="PAC" evidence="14">
    <location>
        <begin position="615"/>
        <end position="667"/>
    </location>
</feature>
<dbReference type="PROSITE" id="PS50110">
    <property type="entry name" value="RESPONSE_REGULATORY"/>
    <property type="match status" value="2"/>
</dbReference>
<evidence type="ECO:0000313" key="16">
    <source>
        <dbReference type="Proteomes" id="UP000295304"/>
    </source>
</evidence>
<evidence type="ECO:0000256" key="4">
    <source>
        <dbReference type="ARBA" id="ARBA00022679"/>
    </source>
</evidence>
<dbReference type="SUPFAM" id="SSF47384">
    <property type="entry name" value="Homodimeric domain of signal transducing histidine kinase"/>
    <property type="match status" value="1"/>
</dbReference>
<dbReference type="SMART" id="SM00387">
    <property type="entry name" value="HATPase_c"/>
    <property type="match status" value="1"/>
</dbReference>
<dbReference type="InterPro" id="IPR036890">
    <property type="entry name" value="HATPase_C_sf"/>
</dbReference>
<dbReference type="Gene3D" id="3.30.565.10">
    <property type="entry name" value="Histidine kinase-like ATPase, C-terminal domain"/>
    <property type="match status" value="1"/>
</dbReference>
<keyword evidence="4" id="KW-0808">Transferase</keyword>
<dbReference type="PROSITE" id="PS50113">
    <property type="entry name" value="PAC"/>
    <property type="match status" value="2"/>
</dbReference>
<feature type="modified residue" description="4-aspartylphosphate" evidence="8">
    <location>
        <position position="956"/>
    </location>
</feature>
<dbReference type="FunFam" id="3.30.450.20:FF:000088">
    <property type="entry name" value="Sensory transduction histidine kinase"/>
    <property type="match status" value="1"/>
</dbReference>
<dbReference type="InterPro" id="IPR003594">
    <property type="entry name" value="HATPase_dom"/>
</dbReference>
<dbReference type="Pfam" id="PF13426">
    <property type="entry name" value="PAS_9"/>
    <property type="match status" value="1"/>
</dbReference>
<feature type="domain" description="PAS" evidence="13">
    <location>
        <begin position="412"/>
        <end position="457"/>
    </location>
</feature>
<proteinExistence type="predicted"/>
<keyword evidence="5" id="KW-0418">Kinase</keyword>
<dbReference type="InterPro" id="IPR036097">
    <property type="entry name" value="HisK_dim/P_sf"/>
</dbReference>
<dbReference type="InterPro" id="IPR001789">
    <property type="entry name" value="Sig_transdc_resp-reg_receiver"/>
</dbReference>
<organism evidence="15 16">
    <name type="scientific">Varunaivibrio sulfuroxidans</name>
    <dbReference type="NCBI Taxonomy" id="1773489"/>
    <lineage>
        <taxon>Bacteria</taxon>
        <taxon>Pseudomonadati</taxon>
        <taxon>Pseudomonadota</taxon>
        <taxon>Alphaproteobacteria</taxon>
        <taxon>Rhodospirillales</taxon>
        <taxon>Magnetovibrionaceae</taxon>
        <taxon>Varunaivibrio</taxon>
    </lineage>
</organism>
<dbReference type="InterPro" id="IPR003661">
    <property type="entry name" value="HisK_dim/P_dom"/>
</dbReference>
<dbReference type="Proteomes" id="UP000295304">
    <property type="component" value="Unassembled WGS sequence"/>
</dbReference>
<dbReference type="EC" id="2.7.13.3" evidence="2"/>
<keyword evidence="3 8" id="KW-0597">Phosphoprotein</keyword>
<reference evidence="15 16" key="1">
    <citation type="submission" date="2019-03" db="EMBL/GenBank/DDBJ databases">
        <title>Genomic Encyclopedia of Type Strains, Phase IV (KMG-IV): sequencing the most valuable type-strain genomes for metagenomic binning, comparative biology and taxonomic classification.</title>
        <authorList>
            <person name="Goeker M."/>
        </authorList>
    </citation>
    <scope>NUCLEOTIDE SEQUENCE [LARGE SCALE GENOMIC DNA]</scope>
    <source>
        <strain evidence="15 16">DSM 101688</strain>
    </source>
</reference>
<comment type="catalytic activity">
    <reaction evidence="1">
        <text>ATP + protein L-histidine = ADP + protein N-phospho-L-histidine.</text>
        <dbReference type="EC" id="2.7.13.3"/>
    </reaction>
</comment>
<feature type="domain" description="Response regulatory" evidence="12">
    <location>
        <begin position="907"/>
        <end position="1024"/>
    </location>
</feature>
<dbReference type="InterPro" id="IPR004358">
    <property type="entry name" value="Sig_transdc_His_kin-like_C"/>
</dbReference>
<dbReference type="SUPFAM" id="SSF55785">
    <property type="entry name" value="PYP-like sensor domain (PAS domain)"/>
    <property type="match status" value="2"/>
</dbReference>
<feature type="compositionally biased region" description="Basic and acidic residues" evidence="9">
    <location>
        <begin position="8"/>
        <end position="26"/>
    </location>
</feature>
<keyword evidence="7 10" id="KW-0472">Membrane</keyword>
<keyword evidence="10" id="KW-0812">Transmembrane</keyword>
<dbReference type="PANTHER" id="PTHR43047">
    <property type="entry name" value="TWO-COMPONENT HISTIDINE PROTEIN KINASE"/>
    <property type="match status" value="1"/>
</dbReference>
<dbReference type="EMBL" id="SLZW01000002">
    <property type="protein sequence ID" value="TCS64036.1"/>
    <property type="molecule type" value="Genomic_DNA"/>
</dbReference>
<dbReference type="FunFam" id="3.30.565.10:FF:000006">
    <property type="entry name" value="Sensor histidine kinase WalK"/>
    <property type="match status" value="1"/>
</dbReference>
<evidence type="ECO:0000256" key="10">
    <source>
        <dbReference type="SAM" id="Phobius"/>
    </source>
</evidence>
<comment type="caution">
    <text evidence="15">The sequence shown here is derived from an EMBL/GenBank/DDBJ whole genome shotgun (WGS) entry which is preliminary data.</text>
</comment>
<evidence type="ECO:0000256" key="9">
    <source>
        <dbReference type="SAM" id="MobiDB-lite"/>
    </source>
</evidence>
<name>A0A4R3JFR8_9PROT</name>
<protein>
    <recommendedName>
        <fullName evidence="2">histidine kinase</fullName>
        <ecNumber evidence="2">2.7.13.3</ecNumber>
    </recommendedName>
</protein>
<feature type="domain" description="Histidine kinase" evidence="11">
    <location>
        <begin position="671"/>
        <end position="890"/>
    </location>
</feature>
<dbReference type="Gene3D" id="1.10.287.130">
    <property type="match status" value="1"/>
</dbReference>
<dbReference type="CDD" id="cd00082">
    <property type="entry name" value="HisKA"/>
    <property type="match status" value="1"/>
</dbReference>
<dbReference type="SUPFAM" id="SSF52172">
    <property type="entry name" value="CheY-like"/>
    <property type="match status" value="2"/>
</dbReference>
<evidence type="ECO:0000256" key="7">
    <source>
        <dbReference type="ARBA" id="ARBA00023136"/>
    </source>
</evidence>
<evidence type="ECO:0000256" key="1">
    <source>
        <dbReference type="ARBA" id="ARBA00000085"/>
    </source>
</evidence>
<gene>
    <name evidence="15" type="ORF">EDD55_10273</name>
</gene>
<dbReference type="PROSITE" id="PS50109">
    <property type="entry name" value="HIS_KIN"/>
    <property type="match status" value="1"/>
</dbReference>
<evidence type="ECO:0000259" key="13">
    <source>
        <dbReference type="PROSITE" id="PS50112"/>
    </source>
</evidence>
<dbReference type="InterPro" id="IPR005467">
    <property type="entry name" value="His_kinase_dom"/>
</dbReference>
<dbReference type="AlphaFoldDB" id="A0A4R3JFR8"/>
<dbReference type="Pfam" id="PF08447">
    <property type="entry name" value="PAS_3"/>
    <property type="match status" value="1"/>
</dbReference>
<dbReference type="OrthoDB" id="9801651at2"/>
<evidence type="ECO:0000259" key="14">
    <source>
        <dbReference type="PROSITE" id="PS50113"/>
    </source>
</evidence>
<dbReference type="Gene3D" id="2.10.70.100">
    <property type="match status" value="1"/>
</dbReference>
<dbReference type="Gene3D" id="3.30.450.20">
    <property type="entry name" value="PAS domain"/>
    <property type="match status" value="2"/>
</dbReference>
<accession>A0A4R3JFR8</accession>
<evidence type="ECO:0000256" key="2">
    <source>
        <dbReference type="ARBA" id="ARBA00012438"/>
    </source>
</evidence>
<sequence>MKGRYPRSSRDPENSDTGDIKPKLEEQYDAGTGKTGGKPTLGASRAAKLTLLTLVLSLLVLAAAGFVQMRIEKAVRREVGALLSTVLHATREDISSWYDWRADDARAAVMTDGVVPAVRDLLDAHVGSKNLLAAPAQHVLRAKMRPFMINKGYLGYFVISPDGINLASSRDVNVGVRSLLNEDPNFLSAIFSGHNAISRPQISDVPLPDATGALMASPPTLFVGVPIFLPKSDHVIAAFAFRIDTVSDFSAIFANWRLGKSGETYAVGADGLLLSESRFDEDLRKIGLLPSGVPSMLHIHVRDPGGDIAQGYKPRQPRHLQPLTQIVQGIADDESKFRIKEYRDYRGVDVLGVRLWDSKFNFGIVAKINADEALKTLHTQQYMIWGVIFLAIGLMVVLAVFVHRSRTDSEALTMRTQAILDNAIDGILTIDLLGIVRSFNPAAERIFGYRASDVIGQKMSSLLAGEEKQVGGVDIDKYLSEKSDGAADAWQVIRGKRKSGAQFPMDIAITKIRVGEKYLYLGTVRDITERRHAEETLRQSEERLKNAQRIAHLGSWSWNFDQDEMIWSDEIFRIFGLRPKEIQPTFARFMKIVHPQDRTRVEGALRNSWDGKKGFHFEHRILLANGNQRTVQEIGEIVSDDVGNIVRMDATVHNITERKQAEMAKSEFVATVSHELRTPMTSIHGSLGLLLGGAAGTLGSKKKELVELAYNSSERLVRLINDILDFEKLEAGSMNFNMIEYPLNDLLDQAVDANASYAEKFQVKLERLPIFGDAFVLVDIDRFAQVMANLLSNAIKFSPPGASIEISAQVRGKNVRVSVTDHGPGIPEEFRGQIFQKFTQADSSDTRAKGGTGLGLSITRSMINNMHGVLSFETHLGRGTIFYFDLPLMLRSRMPPQEGETSHDTLRILICGDDHATAMHLKETVVAAGGRADIARTLKRASKLQQANAYVAMILDIASTGSDAIALLHRIHREKNGDECPVIAVSAVYSDNKENLLRGGIGVVEWLDEPIDFLKLKSTVKEVLDAGKSADVLYIETGEDNAHVHSQVIDSSVGLLRARNVLEARRIVARDNIGLVLLDVTPQNTTGIELLSGLERPDGATVPVLVLSAEGIEDDGAGRVVAILMKTETEEEFRLKIRGMINDVAT</sequence>
<dbReference type="GO" id="GO:0009927">
    <property type="term" value="F:histidine phosphotransfer kinase activity"/>
    <property type="evidence" value="ECO:0007669"/>
    <property type="project" value="TreeGrafter"/>
</dbReference>
<evidence type="ECO:0000256" key="6">
    <source>
        <dbReference type="ARBA" id="ARBA00023012"/>
    </source>
</evidence>
<feature type="domain" description="Response regulatory" evidence="12">
    <location>
        <begin position="1031"/>
        <end position="1141"/>
    </location>
</feature>
<dbReference type="GO" id="GO:0005886">
    <property type="term" value="C:plasma membrane"/>
    <property type="evidence" value="ECO:0007669"/>
    <property type="project" value="TreeGrafter"/>
</dbReference>
<dbReference type="PRINTS" id="PR00344">
    <property type="entry name" value="BCTRLSENSOR"/>
</dbReference>
<evidence type="ECO:0000313" key="15">
    <source>
        <dbReference type="EMBL" id="TCS64036.1"/>
    </source>
</evidence>
<dbReference type="GO" id="GO:0000155">
    <property type="term" value="F:phosphorelay sensor kinase activity"/>
    <property type="evidence" value="ECO:0007669"/>
    <property type="project" value="InterPro"/>
</dbReference>
<dbReference type="NCBIfam" id="TIGR00229">
    <property type="entry name" value="sensory_box"/>
    <property type="match status" value="2"/>
</dbReference>
<dbReference type="InterPro" id="IPR001610">
    <property type="entry name" value="PAC"/>
</dbReference>
<dbReference type="SMART" id="SM00086">
    <property type="entry name" value="PAC"/>
    <property type="match status" value="2"/>
</dbReference>
<evidence type="ECO:0000256" key="8">
    <source>
        <dbReference type="PROSITE-ProRule" id="PRU00169"/>
    </source>
</evidence>
<evidence type="ECO:0000259" key="11">
    <source>
        <dbReference type="PROSITE" id="PS50109"/>
    </source>
</evidence>
<dbReference type="SMART" id="SM00448">
    <property type="entry name" value="REC"/>
    <property type="match status" value="2"/>
</dbReference>
<evidence type="ECO:0000259" key="12">
    <source>
        <dbReference type="PROSITE" id="PS50110"/>
    </source>
</evidence>
<dbReference type="Gene3D" id="3.40.50.2300">
    <property type="match status" value="2"/>
</dbReference>
<feature type="modified residue" description="4-aspartylphosphate" evidence="8">
    <location>
        <position position="1079"/>
    </location>
</feature>
<keyword evidence="16" id="KW-1185">Reference proteome</keyword>
<dbReference type="CDD" id="cd16922">
    <property type="entry name" value="HATPase_EvgS-ArcB-TorS-like"/>
    <property type="match status" value="1"/>
</dbReference>
<dbReference type="InterPro" id="IPR011006">
    <property type="entry name" value="CheY-like_superfamily"/>
</dbReference>
<dbReference type="SUPFAM" id="SSF55874">
    <property type="entry name" value="ATPase domain of HSP90 chaperone/DNA topoisomerase II/histidine kinase"/>
    <property type="match status" value="1"/>
</dbReference>
<feature type="transmembrane region" description="Helical" evidence="10">
    <location>
        <begin position="49"/>
        <end position="67"/>
    </location>
</feature>
<dbReference type="InterPro" id="IPR035965">
    <property type="entry name" value="PAS-like_dom_sf"/>
</dbReference>
<dbReference type="Pfam" id="PF00512">
    <property type="entry name" value="HisKA"/>
    <property type="match status" value="1"/>
</dbReference>
<dbReference type="InterPro" id="IPR000014">
    <property type="entry name" value="PAS"/>
</dbReference>
<feature type="domain" description="PAS" evidence="13">
    <location>
        <begin position="540"/>
        <end position="612"/>
    </location>
</feature>
<feature type="region of interest" description="Disordered" evidence="9">
    <location>
        <begin position="1"/>
        <end position="40"/>
    </location>
</feature>
<dbReference type="CDD" id="cd00130">
    <property type="entry name" value="PAS"/>
    <property type="match status" value="2"/>
</dbReference>
<feature type="transmembrane region" description="Helical" evidence="10">
    <location>
        <begin position="382"/>
        <end position="402"/>
    </location>
</feature>
<dbReference type="SMART" id="SM00388">
    <property type="entry name" value="HisKA"/>
    <property type="match status" value="1"/>
</dbReference>
<dbReference type="SMART" id="SM00091">
    <property type="entry name" value="PAS"/>
    <property type="match status" value="2"/>
</dbReference>
<dbReference type="Pfam" id="PF02518">
    <property type="entry name" value="HATPase_c"/>
    <property type="match status" value="1"/>
</dbReference>
<keyword evidence="10" id="KW-1133">Transmembrane helix</keyword>
<dbReference type="InterPro" id="IPR013655">
    <property type="entry name" value="PAS_fold_3"/>
</dbReference>
<keyword evidence="6" id="KW-0902">Two-component regulatory system</keyword>
<dbReference type="InterPro" id="IPR000700">
    <property type="entry name" value="PAS-assoc_C"/>
</dbReference>
<dbReference type="PROSITE" id="PS50112">
    <property type="entry name" value="PAS"/>
    <property type="match status" value="2"/>
</dbReference>
<feature type="domain" description="PAC" evidence="14">
    <location>
        <begin position="486"/>
        <end position="539"/>
    </location>
</feature>